<gene>
    <name evidence="4" type="ORF">RQX22_15500</name>
</gene>
<evidence type="ECO:0000259" key="2">
    <source>
        <dbReference type="Pfam" id="PF01558"/>
    </source>
</evidence>
<dbReference type="Pfam" id="PF01558">
    <property type="entry name" value="POR"/>
    <property type="match status" value="1"/>
</dbReference>
<feature type="domain" description="DUF6537" evidence="3">
    <location>
        <begin position="928"/>
        <end position="1121"/>
    </location>
</feature>
<dbReference type="NCBIfam" id="NF009588">
    <property type="entry name" value="PRK13029.1"/>
    <property type="match status" value="1"/>
</dbReference>
<dbReference type="InterPro" id="IPR051457">
    <property type="entry name" value="2-oxoacid:Fd_oxidoreductase"/>
</dbReference>
<sequence length="1132" mass="120869">MSDTKTISLDDKYRLQAGTALVAGRQALVRIPLAQRALDRRAGLDTAGYISGYRGSPLGGFDAELWKVKDLLEANDILFQPGLNEDLALTAVAGTQQVGLIPGGKVDGVFGIWYAKGPGVDRSGDSIKHANLTGTSSTGGVLLAFGDDQAGKSSTTAHQSDLTLASWEVPILYPSNVAEIFEYGLAGIAMSRFSGALVGLKLVNETAEGTGILHFEDLPSFVLPSLPDLAGDVHIRSERLSMLAQDARVLRKLPRAQAFARANRIDRIAYGSDRPRFVVAAAGKTYPDSVAALAMLGLGEEAARRVGIGIYKIGLLFPLDPVALSDAVAAAEEVFFVEEKRAHAETQAKALLYHHPGRPRVTGKADMDGVPLLPSDIPFDVTLVAAHLAARLEAIIPDIAARVPGFGEAASRLRAALAGRMPQAPIAARRPAFCPGCPHNSSTRLPDGALGGSGIGCHSMVVLQSDHYPLPMSHMGGEGASWIGLSNFTERPHIFQNLGDGTYSHSGSLAIRAAVAAGTKITYKILYNDAVAMTGGQPVEGSLTVGRIVRQMQAEGVSRLVVLSDDPGRFAEGDPLPPGTELRSRDDLAQVQEELSRQPGVSILLFDQVCAAEKRRRRKVGAFPDPDRRIFINAAVCEGCGDCSVQSNCLAIQPLETELGRKRRIDQSACNKDFSCLKGFCPSFTIVEGAQPRRSRGIADIGAALPEPDLPTIGDGFDMIVTGVGGTGIITVSAILGMAARIENLGASLYDMTGLSQKGGAVFSHVRLRPDRNAVVPPRIGPAEADLILACDLIAAVHPEIAETAAAGKTLVVGNSDTMATADFQFQRDLQVPQADLIAKLATMAGRPPALLPAASLSQELLGDSIAANVLMLGFAWQRGAVPLTRASIERAIELNGRNAKANLRAFAAGRQAAIEDREVVPKADTLDAFIARRTADLAAYWNRAYADRYVRLMADIRAAAARVEGGDAFAEAVARSAYKLMAYKDEYEVARLYSDGRFRAALDAQFENTGKLKVQLSPPIFAKVDPVTGRPRKMSFGGWIFLAFRVLAAARALREGPFDLFGRAEERRLERRLRDLFLERIADAASRLDAETLPQAIALAQEPLQVRGFGFVKRPSMEALIAKLEALDAPA</sequence>
<dbReference type="CDD" id="cd07034">
    <property type="entry name" value="TPP_PYR_PFOR_IOR-alpha_like"/>
    <property type="match status" value="1"/>
</dbReference>
<comment type="caution">
    <text evidence="4">The sequence shown here is derived from an EMBL/GenBank/DDBJ whole genome shotgun (WGS) entry which is preliminary data.</text>
</comment>
<keyword evidence="5" id="KW-1185">Reference proteome</keyword>
<proteinExistence type="predicted"/>
<dbReference type="InterPro" id="IPR002880">
    <property type="entry name" value="Pyrv_Fd/Flavodoxin_OxRdtase_N"/>
</dbReference>
<dbReference type="InterPro" id="IPR019752">
    <property type="entry name" value="Pyrv/ketoisovalerate_OxRed_cat"/>
</dbReference>
<reference evidence="4 5" key="1">
    <citation type="submission" date="2023-05" db="EMBL/GenBank/DDBJ databases">
        <authorList>
            <person name="Guo Y."/>
        </authorList>
    </citation>
    <scope>NUCLEOTIDE SEQUENCE [LARGE SCALE GENOMIC DNA]</scope>
    <source>
        <strain evidence="4 5">GR2756</strain>
    </source>
</reference>
<dbReference type="Proteomes" id="UP001259572">
    <property type="component" value="Unassembled WGS sequence"/>
</dbReference>
<dbReference type="SUPFAM" id="SSF52518">
    <property type="entry name" value="Thiamin diphosphate-binding fold (THDP-binding)"/>
    <property type="match status" value="2"/>
</dbReference>
<feature type="domain" description="Pyruvate/ketoisovalerate oxidoreductase catalytic" evidence="2">
    <location>
        <begin position="725"/>
        <end position="912"/>
    </location>
</feature>
<protein>
    <submittedName>
        <fullName evidence="4">Indolepyruvate ferredoxin oxidoreductase family protein</fullName>
    </submittedName>
</protein>
<evidence type="ECO:0000259" key="3">
    <source>
        <dbReference type="Pfam" id="PF20169"/>
    </source>
</evidence>
<dbReference type="InterPro" id="IPR029061">
    <property type="entry name" value="THDP-binding"/>
</dbReference>
<name>A0ABU3QB36_9SPHN</name>
<keyword evidence="1" id="KW-0560">Oxidoreductase</keyword>
<dbReference type="Gene3D" id="3.40.50.970">
    <property type="match status" value="1"/>
</dbReference>
<dbReference type="PANTHER" id="PTHR48084:SF3">
    <property type="entry name" value="SUBUNIT OF PYRUVATE:FLAVODOXIN OXIDOREDUCTASE"/>
    <property type="match status" value="1"/>
</dbReference>
<dbReference type="SUPFAM" id="SSF53323">
    <property type="entry name" value="Pyruvate-ferredoxin oxidoreductase, PFOR, domain III"/>
    <property type="match status" value="1"/>
</dbReference>
<evidence type="ECO:0000313" key="4">
    <source>
        <dbReference type="EMBL" id="MDT9600364.1"/>
    </source>
</evidence>
<organism evidence="4 5">
    <name type="scientific">Sphingosinicella rhizophila</name>
    <dbReference type="NCBI Taxonomy" id="3050082"/>
    <lineage>
        <taxon>Bacteria</taxon>
        <taxon>Pseudomonadati</taxon>
        <taxon>Pseudomonadota</taxon>
        <taxon>Alphaproteobacteria</taxon>
        <taxon>Sphingomonadales</taxon>
        <taxon>Sphingosinicellaceae</taxon>
        <taxon>Sphingosinicella</taxon>
    </lineage>
</organism>
<dbReference type="Pfam" id="PF20169">
    <property type="entry name" value="DUF6537"/>
    <property type="match status" value="1"/>
</dbReference>
<evidence type="ECO:0000256" key="1">
    <source>
        <dbReference type="ARBA" id="ARBA00023002"/>
    </source>
</evidence>
<dbReference type="EMBL" id="JAVUPU010000008">
    <property type="protein sequence ID" value="MDT9600364.1"/>
    <property type="molecule type" value="Genomic_DNA"/>
</dbReference>
<dbReference type="InterPro" id="IPR002869">
    <property type="entry name" value="Pyrv_flavodox_OxRed_cen"/>
</dbReference>
<dbReference type="NCBIfam" id="NF009589">
    <property type="entry name" value="PRK13030.1"/>
    <property type="match status" value="1"/>
</dbReference>
<dbReference type="InterPro" id="IPR046667">
    <property type="entry name" value="DUF6537"/>
</dbReference>
<dbReference type="RefSeq" id="WP_315727470.1">
    <property type="nucleotide sequence ID" value="NZ_JAVUPU010000008.1"/>
</dbReference>
<dbReference type="PANTHER" id="PTHR48084">
    <property type="entry name" value="2-OXOGLUTARATE OXIDOREDUCTASE SUBUNIT KORB-RELATED"/>
    <property type="match status" value="1"/>
</dbReference>
<evidence type="ECO:0000313" key="5">
    <source>
        <dbReference type="Proteomes" id="UP001259572"/>
    </source>
</evidence>
<dbReference type="Gene3D" id="3.40.920.10">
    <property type="entry name" value="Pyruvate-ferredoxin oxidoreductase, PFOR, domain III"/>
    <property type="match status" value="1"/>
</dbReference>
<accession>A0ABU3QB36</accession>